<gene>
    <name evidence="1" type="ORF">CISIN_1g045764mg</name>
</gene>
<name>A0A067GUH9_CITSI</name>
<reference evidence="1 2" key="1">
    <citation type="submission" date="2014-04" db="EMBL/GenBank/DDBJ databases">
        <authorList>
            <consortium name="International Citrus Genome Consortium"/>
            <person name="Gmitter F."/>
            <person name="Chen C."/>
            <person name="Farmerie W."/>
            <person name="Harkins T."/>
            <person name="Desany B."/>
            <person name="Mohiuddin M."/>
            <person name="Kodira C."/>
            <person name="Borodovsky M."/>
            <person name="Lomsadze A."/>
            <person name="Burns P."/>
            <person name="Jenkins J."/>
            <person name="Prochnik S."/>
            <person name="Shu S."/>
            <person name="Chapman J."/>
            <person name="Pitluck S."/>
            <person name="Schmutz J."/>
            <person name="Rokhsar D."/>
        </authorList>
    </citation>
    <scope>NUCLEOTIDE SEQUENCE</scope>
</reference>
<evidence type="ECO:0000313" key="1">
    <source>
        <dbReference type="EMBL" id="KDO82340.1"/>
    </source>
</evidence>
<sequence length="107" mass="12538">METSRKMIHNVQFDDYLINRFMMGERPWSSVDQASNLYSQFSYLPCHLVHIHHNAIIVMNGLCSYMCTNMVVISYAIVIKVAQYASCHINRITGRVYRHQDKFNASY</sequence>
<proteinExistence type="predicted"/>
<dbReference type="AlphaFoldDB" id="A0A067GUH9"/>
<protein>
    <submittedName>
        <fullName evidence="1">Uncharacterized protein</fullName>
    </submittedName>
</protein>
<dbReference type="Proteomes" id="UP000027120">
    <property type="component" value="Unassembled WGS sequence"/>
</dbReference>
<dbReference type="EMBL" id="KK784875">
    <property type="protein sequence ID" value="KDO82340.1"/>
    <property type="molecule type" value="Genomic_DNA"/>
</dbReference>
<evidence type="ECO:0000313" key="2">
    <source>
        <dbReference type="Proteomes" id="UP000027120"/>
    </source>
</evidence>
<organism evidence="1 2">
    <name type="scientific">Citrus sinensis</name>
    <name type="common">Sweet orange</name>
    <name type="synonym">Citrus aurantium var. sinensis</name>
    <dbReference type="NCBI Taxonomy" id="2711"/>
    <lineage>
        <taxon>Eukaryota</taxon>
        <taxon>Viridiplantae</taxon>
        <taxon>Streptophyta</taxon>
        <taxon>Embryophyta</taxon>
        <taxon>Tracheophyta</taxon>
        <taxon>Spermatophyta</taxon>
        <taxon>Magnoliopsida</taxon>
        <taxon>eudicotyledons</taxon>
        <taxon>Gunneridae</taxon>
        <taxon>Pentapetalae</taxon>
        <taxon>rosids</taxon>
        <taxon>malvids</taxon>
        <taxon>Sapindales</taxon>
        <taxon>Rutaceae</taxon>
        <taxon>Aurantioideae</taxon>
        <taxon>Citrus</taxon>
    </lineage>
</organism>
<keyword evidence="2" id="KW-1185">Reference proteome</keyword>
<accession>A0A067GUH9</accession>